<proteinExistence type="predicted"/>
<evidence type="ECO:0008006" key="3">
    <source>
        <dbReference type="Google" id="ProtNLM"/>
    </source>
</evidence>
<protein>
    <recommendedName>
        <fullName evidence="3">DUF4276 family protein</fullName>
    </recommendedName>
</protein>
<dbReference type="Pfam" id="PF14103">
    <property type="entry name" value="DUF4276"/>
    <property type="match status" value="1"/>
</dbReference>
<reference evidence="1 2" key="1">
    <citation type="submission" date="2021-04" db="EMBL/GenBank/DDBJ databases">
        <title>Complete genome sequencing of Allochromatium tepidum strain NZ.</title>
        <authorList>
            <person name="Tsukatani Y."/>
            <person name="Mori H."/>
        </authorList>
    </citation>
    <scope>NUCLEOTIDE SEQUENCE [LARGE SCALE GENOMIC DNA]</scope>
    <source>
        <strain evidence="1 2">NZ</strain>
    </source>
</reference>
<name>A0ABN6G8P0_9GAMM</name>
<organism evidence="1 2">
    <name type="scientific">Allochromatium tepidum</name>
    <dbReference type="NCBI Taxonomy" id="553982"/>
    <lineage>
        <taxon>Bacteria</taxon>
        <taxon>Pseudomonadati</taxon>
        <taxon>Pseudomonadota</taxon>
        <taxon>Gammaproteobacteria</taxon>
        <taxon>Chromatiales</taxon>
        <taxon>Chromatiaceae</taxon>
        <taxon>Allochromatium</taxon>
    </lineage>
</organism>
<dbReference type="RefSeq" id="WP_213380325.1">
    <property type="nucleotide sequence ID" value="NZ_AP024563.1"/>
</dbReference>
<dbReference type="Proteomes" id="UP000680679">
    <property type="component" value="Chromosome"/>
</dbReference>
<keyword evidence="2" id="KW-1185">Reference proteome</keyword>
<dbReference type="EMBL" id="AP024563">
    <property type="protein sequence ID" value="BCU06049.1"/>
    <property type="molecule type" value="Genomic_DNA"/>
</dbReference>
<sequence length="203" mass="23135">MSRLELLVEEPSMEEALRHLLPKIIGNRAEWKVINMRSKGRLMKELPDRLRGYKRRMDGGEEIKVIVLIDRDNDDCHALKRQLEDMARNAGLQTKTAAGTGGAAFQVVNRIAIEELEAWFMGDTAALQRAFTSLGGVRFPNSFNNPDNGGTWERLHHFLKQNGIYRNSFPKIDAARNIAKHMEPERNRSRSFQCFLQGVVACL</sequence>
<evidence type="ECO:0000313" key="2">
    <source>
        <dbReference type="Proteomes" id="UP000680679"/>
    </source>
</evidence>
<evidence type="ECO:0000313" key="1">
    <source>
        <dbReference type="EMBL" id="BCU06049.1"/>
    </source>
</evidence>
<accession>A0ABN6G8P0</accession>
<gene>
    <name evidence="1" type="ORF">Atep_07260</name>
</gene>
<dbReference type="InterPro" id="IPR025455">
    <property type="entry name" value="DUF4276"/>
</dbReference>